<dbReference type="PANTHER" id="PTHR45766">
    <property type="entry name" value="DNA ANNEALING HELICASE AND ENDONUCLEASE ZRANB3 FAMILY MEMBER"/>
    <property type="match status" value="1"/>
</dbReference>
<evidence type="ECO:0000259" key="2">
    <source>
        <dbReference type="PROSITE" id="PS51192"/>
    </source>
</evidence>
<accession>A0A1Y4MRW4</accession>
<dbReference type="GO" id="GO:0005524">
    <property type="term" value="F:ATP binding"/>
    <property type="evidence" value="ECO:0007669"/>
    <property type="project" value="InterPro"/>
</dbReference>
<dbReference type="InterPro" id="IPR041650">
    <property type="entry name" value="HEPN_Swt1"/>
</dbReference>
<evidence type="ECO:0000256" key="1">
    <source>
        <dbReference type="ARBA" id="ARBA00022801"/>
    </source>
</evidence>
<dbReference type="InterPro" id="IPR000330">
    <property type="entry name" value="SNF2_N"/>
</dbReference>
<dbReference type="Gene3D" id="3.40.50.300">
    <property type="entry name" value="P-loop containing nucleotide triphosphate hydrolases"/>
    <property type="match status" value="1"/>
</dbReference>
<reference evidence="5" key="1">
    <citation type="submission" date="2017-04" db="EMBL/GenBank/DDBJ databases">
        <title>Function of individual gut microbiota members based on whole genome sequencing of pure cultures obtained from chicken caecum.</title>
        <authorList>
            <person name="Medvecky M."/>
            <person name="Cejkova D."/>
            <person name="Polansky O."/>
            <person name="Karasova D."/>
            <person name="Kubasova T."/>
            <person name="Cizek A."/>
            <person name="Rychlik I."/>
        </authorList>
    </citation>
    <scope>NUCLEOTIDE SEQUENCE [LARGE SCALE GENOMIC DNA]</scope>
    <source>
        <strain evidence="5">An175</strain>
    </source>
</reference>
<dbReference type="SMART" id="SM00487">
    <property type="entry name" value="DEXDc"/>
    <property type="match status" value="1"/>
</dbReference>
<dbReference type="InterPro" id="IPR014001">
    <property type="entry name" value="Helicase_ATP-bd"/>
</dbReference>
<dbReference type="PROSITE" id="PS51192">
    <property type="entry name" value="HELICASE_ATP_BIND_1"/>
    <property type="match status" value="1"/>
</dbReference>
<name>A0A1Y4MRW4_9FIRM</name>
<dbReference type="PANTHER" id="PTHR45766:SF6">
    <property type="entry name" value="SWI_SNF-RELATED MATRIX-ASSOCIATED ACTIN-DEPENDENT REGULATOR OF CHROMATIN SUBFAMILY A-LIKE PROTEIN 1"/>
    <property type="match status" value="1"/>
</dbReference>
<dbReference type="Gene3D" id="3.40.50.10810">
    <property type="entry name" value="Tandem AAA-ATPase domain"/>
    <property type="match status" value="1"/>
</dbReference>
<dbReference type="RefSeq" id="WP_087299012.1">
    <property type="nucleotide sequence ID" value="NZ_NFKP01000001.1"/>
</dbReference>
<dbReference type="PROSITE" id="PS51194">
    <property type="entry name" value="HELICASE_CTER"/>
    <property type="match status" value="1"/>
</dbReference>
<dbReference type="Pfam" id="PF00271">
    <property type="entry name" value="Helicase_C"/>
    <property type="match status" value="1"/>
</dbReference>
<organism evidence="4 5">
    <name type="scientific">Anaerotruncus colihominis</name>
    <dbReference type="NCBI Taxonomy" id="169435"/>
    <lineage>
        <taxon>Bacteria</taxon>
        <taxon>Bacillati</taxon>
        <taxon>Bacillota</taxon>
        <taxon>Clostridia</taxon>
        <taxon>Eubacteriales</taxon>
        <taxon>Oscillospiraceae</taxon>
        <taxon>Anaerotruncus</taxon>
    </lineage>
</organism>
<gene>
    <name evidence="4" type="ORF">B5F11_00795</name>
</gene>
<dbReference type="CDD" id="cd18793">
    <property type="entry name" value="SF2_C_SNF"/>
    <property type="match status" value="1"/>
</dbReference>
<dbReference type="Proteomes" id="UP000196386">
    <property type="component" value="Unassembled WGS sequence"/>
</dbReference>
<comment type="caution">
    <text evidence="4">The sequence shown here is derived from an EMBL/GenBank/DDBJ whole genome shotgun (WGS) entry which is preliminary data.</text>
</comment>
<dbReference type="SUPFAM" id="SSF52540">
    <property type="entry name" value="P-loop containing nucleoside triphosphate hydrolases"/>
    <property type="match status" value="2"/>
</dbReference>
<dbReference type="AlphaFoldDB" id="A0A1Y4MRW4"/>
<dbReference type="Pfam" id="PF00176">
    <property type="entry name" value="SNF2-rel_dom"/>
    <property type="match status" value="1"/>
</dbReference>
<dbReference type="EMBL" id="NFKP01000001">
    <property type="protein sequence ID" value="OUP71447.1"/>
    <property type="molecule type" value="Genomic_DNA"/>
</dbReference>
<protein>
    <recommendedName>
        <fullName evidence="6">RNA polymerase-associated protein rapA</fullName>
    </recommendedName>
</protein>
<dbReference type="InterPro" id="IPR049730">
    <property type="entry name" value="SNF2/RAD54-like_C"/>
</dbReference>
<dbReference type="GO" id="GO:0016787">
    <property type="term" value="F:hydrolase activity"/>
    <property type="evidence" value="ECO:0007669"/>
    <property type="project" value="UniProtKB-KW"/>
</dbReference>
<proteinExistence type="predicted"/>
<feature type="domain" description="Helicase ATP-binding" evidence="2">
    <location>
        <begin position="287"/>
        <end position="475"/>
    </location>
</feature>
<dbReference type="InterPro" id="IPR027417">
    <property type="entry name" value="P-loop_NTPase"/>
</dbReference>
<dbReference type="SMART" id="SM00490">
    <property type="entry name" value="HELICc"/>
    <property type="match status" value="1"/>
</dbReference>
<sequence>MYDENIISRMNAYLHNAAQALASWLSVMLPKSGEDWWAECVLSNLSYPQRELIEKKGLSKLEELDLAALLRVANKSWYTMRGYAYLPTSERECIRDMIGVRNNWAHVSAELPGKDTIVSDIECLIQFFAQMSQSELIPDLEQLKARMERPETFKDETSPHSALRPTVAMPKQAEVIVEPELIQEDDITERSLIYIVGSPDTKGMVFSVTQLGATKKYEVFVEGALKTYYEGQIALVSSTPEYEWVDSETLRSYLSAYQINNPSAGNLYSLNAARIDFVPYQFRPALKLIKADEPRILIADSVGVGKTIEAGLIIKELQARSDLENIMIICPKPLVADRKWENEMKRFDEEFTPLDGDTLRQIISDTDRDGEWPARYGKVIVPYSILDARTYQGNRSKNHKSFGLQQLDPAPHFDLVIIDEAHHLRNGSMEKDKAFAYKCVHYFCQHADAVVMLTATPLQTSDDDLYTLLNLLRPDVVIDKKSFTMMSRPNPYISRCAHIVRSAKGNWKAEALEMLDSVLTTQWGENVIASNPVFEQIRKVLRQNTITREERVKLITDIESLHSFNMMLNRTRRKDIQDFCIRRTHTLESDFTDQQRELHDALLTFEVAALSKLHGGRGVKFMMSTIRRQAASCIFGLAPHIRTIIDRRFEQMTDDPEFDFDDGEFSEMDLETFRSIAKNILEMADNLPEDDPKFDGVLHIIQEKQKSENNKIILFSTFRNTLYYIKRKLQEAGLRVEQIDGSVKNDDRLNFRARFELPKDDPEAIDIMLFTEVGSEGLDYQFCDMMINYDLPWNPMRIEQRIGRIDRRGQGSEVVNIYNVITSDTVDADIYDRCLSRIGVFEGSIGECEEILGEIGRQIELIALDTSLTDAERKAKLEQMADNEVRKAQELNKLESEEKELFGFDLSNYTTSKEIQEAESPFLSARSIQHLVEMYLDRRLGGSNYILGDGALKTLRLSAAARSEILSDLRNLTGLRNSLRRKWEVYLKGNNPNHPITFEPEAAEKNRTAFFITPVHPLVKQAASYFATNKLVYIHLEYYSDEIPAGDYPMSIYAWDYVGIRSNFRLVAICEEPRIAAELPEYILTAAAVEYSSKLKPEAWDALEEHHVRMWQAEKTQHTEATRQVARYKLESLKTNYRNRKLVLERKIAEAGDDRIATMHRSELENATQRYQQKVAEIEAKIAKADIHTTLIANGVITVK</sequence>
<keyword evidence="1" id="KW-0378">Hydrolase</keyword>
<evidence type="ECO:0000313" key="4">
    <source>
        <dbReference type="EMBL" id="OUP71447.1"/>
    </source>
</evidence>
<dbReference type="Pfam" id="PF18731">
    <property type="entry name" value="HEPN_Swt1"/>
    <property type="match status" value="1"/>
</dbReference>
<feature type="domain" description="Helicase C-terminal" evidence="3">
    <location>
        <begin position="693"/>
        <end position="881"/>
    </location>
</feature>
<dbReference type="InterPro" id="IPR038718">
    <property type="entry name" value="SNF2-like_sf"/>
</dbReference>
<dbReference type="InterPro" id="IPR001650">
    <property type="entry name" value="Helicase_C-like"/>
</dbReference>
<evidence type="ECO:0000259" key="3">
    <source>
        <dbReference type="PROSITE" id="PS51194"/>
    </source>
</evidence>
<evidence type="ECO:0008006" key="6">
    <source>
        <dbReference type="Google" id="ProtNLM"/>
    </source>
</evidence>
<evidence type="ECO:0000313" key="5">
    <source>
        <dbReference type="Proteomes" id="UP000196386"/>
    </source>
</evidence>